<dbReference type="Proteomes" id="UP000248806">
    <property type="component" value="Unassembled WGS sequence"/>
</dbReference>
<keyword evidence="1" id="KW-0456">Lyase</keyword>
<dbReference type="GO" id="GO:0016787">
    <property type="term" value="F:hydrolase activity"/>
    <property type="evidence" value="ECO:0007669"/>
    <property type="project" value="InterPro"/>
</dbReference>
<proteinExistence type="predicted"/>
<dbReference type="GO" id="GO:0016831">
    <property type="term" value="F:carboxy-lyase activity"/>
    <property type="evidence" value="ECO:0007669"/>
    <property type="project" value="InterPro"/>
</dbReference>
<evidence type="ECO:0000313" key="3">
    <source>
        <dbReference type="EMBL" id="PZW27061.1"/>
    </source>
</evidence>
<comment type="caution">
    <text evidence="3">The sequence shown here is derived from an EMBL/GenBank/DDBJ whole genome shotgun (WGS) entry which is preliminary data.</text>
</comment>
<feature type="domain" description="Amidohydrolase-related" evidence="2">
    <location>
        <begin position="3"/>
        <end position="261"/>
    </location>
</feature>
<protein>
    <recommendedName>
        <fullName evidence="2">Amidohydrolase-related domain-containing protein</fullName>
    </recommendedName>
</protein>
<dbReference type="GO" id="GO:0005737">
    <property type="term" value="C:cytoplasm"/>
    <property type="evidence" value="ECO:0007669"/>
    <property type="project" value="TreeGrafter"/>
</dbReference>
<organism evidence="3 4">
    <name type="scientific">Thermosporothrix hazakensis</name>
    <dbReference type="NCBI Taxonomy" id="644383"/>
    <lineage>
        <taxon>Bacteria</taxon>
        <taxon>Bacillati</taxon>
        <taxon>Chloroflexota</taxon>
        <taxon>Ktedonobacteria</taxon>
        <taxon>Ktedonobacterales</taxon>
        <taxon>Thermosporotrichaceae</taxon>
        <taxon>Thermosporothrix</taxon>
    </lineage>
</organism>
<dbReference type="Pfam" id="PF04909">
    <property type="entry name" value="Amidohydro_2"/>
    <property type="match status" value="1"/>
</dbReference>
<gene>
    <name evidence="3" type="ORF">EI42_03624</name>
</gene>
<evidence type="ECO:0000313" key="4">
    <source>
        <dbReference type="Proteomes" id="UP000248806"/>
    </source>
</evidence>
<dbReference type="RefSeq" id="WP_111323987.1">
    <property type="nucleotide sequence ID" value="NZ_BIFX01000002.1"/>
</dbReference>
<dbReference type="InterPro" id="IPR032466">
    <property type="entry name" value="Metal_Hydrolase"/>
</dbReference>
<dbReference type="PANTHER" id="PTHR21240:SF28">
    <property type="entry name" value="ISO-OROTATE DECARBOXYLASE (EUROFUNG)"/>
    <property type="match status" value="1"/>
</dbReference>
<accession>A0A326UD22</accession>
<dbReference type="InterPro" id="IPR006680">
    <property type="entry name" value="Amidohydro-rel"/>
</dbReference>
<keyword evidence="4" id="KW-1185">Reference proteome</keyword>
<name>A0A326UD22_THEHA</name>
<sequence>MIIDGHAHLILPVEKHLALMETAGVERTLLFTTRVHPERAHDLETLNQELRIFNEIIAGKVNNDLQSFQQAVSEAAQVIQQYPERFTGFANVPLGLTQEETATWIEKYVLPAGFRGFGEFTMQSGAVHQLEVIFACASEYGNLPLWVHTLPPLNLDDIHQLVALSRRYPRVPLILGHMGGMYWRETIALAKEVPQTYLDLSGTITFLGPRIAIHELPMRTLFSSDAPFGHPLIARTIVEQATVDTAVRRRVLGENLAELLHLN</sequence>
<dbReference type="Gene3D" id="3.20.20.140">
    <property type="entry name" value="Metal-dependent hydrolases"/>
    <property type="match status" value="1"/>
</dbReference>
<dbReference type="EMBL" id="QKUF01000013">
    <property type="protein sequence ID" value="PZW27061.1"/>
    <property type="molecule type" value="Genomic_DNA"/>
</dbReference>
<dbReference type="GO" id="GO:0019748">
    <property type="term" value="P:secondary metabolic process"/>
    <property type="evidence" value="ECO:0007669"/>
    <property type="project" value="TreeGrafter"/>
</dbReference>
<reference evidence="3 4" key="1">
    <citation type="submission" date="2018-06" db="EMBL/GenBank/DDBJ databases">
        <title>Genomic Encyclopedia of Archaeal and Bacterial Type Strains, Phase II (KMG-II): from individual species to whole genera.</title>
        <authorList>
            <person name="Goeker M."/>
        </authorList>
    </citation>
    <scope>NUCLEOTIDE SEQUENCE [LARGE SCALE GENOMIC DNA]</scope>
    <source>
        <strain evidence="3 4">ATCC BAA-1881</strain>
    </source>
</reference>
<dbReference type="InterPro" id="IPR032465">
    <property type="entry name" value="ACMSD"/>
</dbReference>
<dbReference type="PANTHER" id="PTHR21240">
    <property type="entry name" value="2-AMINO-3-CARBOXYLMUCONATE-6-SEMIALDEHYDE DECARBOXYLASE"/>
    <property type="match status" value="1"/>
</dbReference>
<dbReference type="SUPFAM" id="SSF51556">
    <property type="entry name" value="Metallo-dependent hydrolases"/>
    <property type="match status" value="1"/>
</dbReference>
<dbReference type="AlphaFoldDB" id="A0A326UD22"/>
<dbReference type="OrthoDB" id="9771932at2"/>
<evidence type="ECO:0000256" key="1">
    <source>
        <dbReference type="ARBA" id="ARBA00023239"/>
    </source>
</evidence>
<evidence type="ECO:0000259" key="2">
    <source>
        <dbReference type="Pfam" id="PF04909"/>
    </source>
</evidence>